<dbReference type="AlphaFoldDB" id="A0A9P7S4E5"/>
<sequence>MLNVRLSKIVRLQIKVVHNLSAEISRFQKIRWHQLGSREDEPRCLVVRDSALHSTQREQPFYDPFHSQLLTIWKKTSP</sequence>
<reference evidence="1" key="1">
    <citation type="journal article" date="2021" name="Genome Biol. Evol.">
        <title>The assembled and annotated genome of the fairy-ring fungus Marasmius oreades.</title>
        <authorList>
            <person name="Hiltunen M."/>
            <person name="Ament-Velasquez S.L."/>
            <person name="Johannesson H."/>
        </authorList>
    </citation>
    <scope>NUCLEOTIDE SEQUENCE</scope>
    <source>
        <strain evidence="1">03SP1</strain>
    </source>
</reference>
<dbReference type="EMBL" id="CM032183">
    <property type="protein sequence ID" value="KAG7095127.1"/>
    <property type="molecule type" value="Genomic_DNA"/>
</dbReference>
<evidence type="ECO:0000313" key="1">
    <source>
        <dbReference type="EMBL" id="KAG7095127.1"/>
    </source>
</evidence>
<organism evidence="1 2">
    <name type="scientific">Marasmius oreades</name>
    <name type="common">fairy-ring Marasmius</name>
    <dbReference type="NCBI Taxonomy" id="181124"/>
    <lineage>
        <taxon>Eukaryota</taxon>
        <taxon>Fungi</taxon>
        <taxon>Dikarya</taxon>
        <taxon>Basidiomycota</taxon>
        <taxon>Agaricomycotina</taxon>
        <taxon>Agaricomycetes</taxon>
        <taxon>Agaricomycetidae</taxon>
        <taxon>Agaricales</taxon>
        <taxon>Marasmiineae</taxon>
        <taxon>Marasmiaceae</taxon>
        <taxon>Marasmius</taxon>
    </lineage>
</organism>
<name>A0A9P7S4E5_9AGAR</name>
<dbReference type="Proteomes" id="UP001049176">
    <property type="component" value="Chromosome 3"/>
</dbReference>
<dbReference type="KEGG" id="more:E1B28_005910"/>
<gene>
    <name evidence="1" type="ORF">E1B28_005910</name>
</gene>
<proteinExistence type="predicted"/>
<dbReference type="RefSeq" id="XP_043011597.1">
    <property type="nucleotide sequence ID" value="XM_043150509.1"/>
</dbReference>
<protein>
    <submittedName>
        <fullName evidence="1">Uncharacterized protein</fullName>
    </submittedName>
</protein>
<evidence type="ECO:0000313" key="2">
    <source>
        <dbReference type="Proteomes" id="UP001049176"/>
    </source>
</evidence>
<dbReference type="GeneID" id="66074986"/>
<keyword evidence="2" id="KW-1185">Reference proteome</keyword>
<comment type="caution">
    <text evidence="1">The sequence shown here is derived from an EMBL/GenBank/DDBJ whole genome shotgun (WGS) entry which is preliminary data.</text>
</comment>
<accession>A0A9P7S4E5</accession>
<feature type="non-terminal residue" evidence="1">
    <location>
        <position position="78"/>
    </location>
</feature>